<reference evidence="1 2" key="1">
    <citation type="submission" date="2021-02" db="EMBL/GenBank/DDBJ databases">
        <title>Bacillus sp. RD4P76, an endophyte from a halophyte.</title>
        <authorList>
            <person name="Sun J.-Q."/>
        </authorList>
    </citation>
    <scope>NUCLEOTIDE SEQUENCE [LARGE SCALE GENOMIC DNA]</scope>
    <source>
        <strain evidence="1 2">RD4P76</strain>
    </source>
</reference>
<evidence type="ECO:0000313" key="1">
    <source>
        <dbReference type="EMBL" id="MBM6619546.1"/>
    </source>
</evidence>
<proteinExistence type="predicted"/>
<name>A0ABS2DMB0_9BACI</name>
<protein>
    <submittedName>
        <fullName evidence="1">DUF3888 domain-containing protein</fullName>
    </submittedName>
</protein>
<dbReference type="InterPro" id="IPR024984">
    <property type="entry name" value="DUF3888"/>
</dbReference>
<evidence type="ECO:0000313" key="2">
    <source>
        <dbReference type="Proteomes" id="UP001518925"/>
    </source>
</evidence>
<accession>A0ABS2DMB0</accession>
<dbReference type="Pfam" id="PF13027">
    <property type="entry name" value="DUF3888"/>
    <property type="match status" value="1"/>
</dbReference>
<sequence length="72" mass="8431">MEKVERIGEYLSFEFTVIMNVLPVVGPHVQIGLDRLTFYISGSGEVKLTKYEHIKDYELPENWKHILIHSKN</sequence>
<comment type="caution">
    <text evidence="1">The sequence shown here is derived from an EMBL/GenBank/DDBJ whole genome shotgun (WGS) entry which is preliminary data.</text>
</comment>
<dbReference type="RefSeq" id="WP_204205145.1">
    <property type="nucleotide sequence ID" value="NZ_JAFELM010000043.1"/>
</dbReference>
<organism evidence="1 2">
    <name type="scientific">Bacillus suaedaesalsae</name>
    <dbReference type="NCBI Taxonomy" id="2810349"/>
    <lineage>
        <taxon>Bacteria</taxon>
        <taxon>Bacillati</taxon>
        <taxon>Bacillota</taxon>
        <taxon>Bacilli</taxon>
        <taxon>Bacillales</taxon>
        <taxon>Bacillaceae</taxon>
        <taxon>Bacillus</taxon>
    </lineage>
</organism>
<dbReference type="EMBL" id="JAFELM010000043">
    <property type="protein sequence ID" value="MBM6619546.1"/>
    <property type="molecule type" value="Genomic_DNA"/>
</dbReference>
<dbReference type="Proteomes" id="UP001518925">
    <property type="component" value="Unassembled WGS sequence"/>
</dbReference>
<gene>
    <name evidence="1" type="ORF">JR050_17940</name>
</gene>
<keyword evidence="2" id="KW-1185">Reference proteome</keyword>